<evidence type="ECO:0000313" key="4">
    <source>
        <dbReference type="Proteomes" id="UP000070617"/>
    </source>
</evidence>
<dbReference type="GO" id="GO:0052689">
    <property type="term" value="F:carboxylic ester hydrolase activity"/>
    <property type="evidence" value="ECO:0007669"/>
    <property type="project" value="UniProtKB-ARBA"/>
</dbReference>
<dbReference type="SUPFAM" id="SSF53474">
    <property type="entry name" value="alpha/beta-Hydrolases"/>
    <property type="match status" value="1"/>
</dbReference>
<sequence>MTIEKFEIYSEKKKLHGRKYLANVEKRKKKTILMCHGFAGIQDLFFPAYAEKFVEEGFDVITFDYNGFGESEGTTEIVPNHQIQDILNIILYIKRDEILQENKLFLWGTSLGGLYVLKVATLSKEIAGLYAQITFANGLRNNTLGLDEEGVQKYINQIENIKYKEIKDNKVLLLPLKRLLSDEQSKAFLEDYKDIFPELMATKLSLSTIKQINELCIDNDLATIQVPVLLGKAMQDKVNSPMEMNFIYEHLESDKKLLELDCGHYEIYVGEAFEKAIQEQISWFEKI</sequence>
<dbReference type="RefSeq" id="WP_060793571.1">
    <property type="nucleotide sequence ID" value="NZ_KQ956524.1"/>
</dbReference>
<dbReference type="PANTHER" id="PTHR22946">
    <property type="entry name" value="DIENELACTONE HYDROLASE DOMAIN-CONTAINING PROTEIN-RELATED"/>
    <property type="match status" value="1"/>
</dbReference>
<name>A0A133NGD3_9FUSO</name>
<dbReference type="Proteomes" id="UP000070617">
    <property type="component" value="Unassembled WGS sequence"/>
</dbReference>
<protein>
    <submittedName>
        <fullName evidence="3">Hydrolase, alpha/beta domain protein</fullName>
    </submittedName>
</protein>
<feature type="domain" description="Serine aminopeptidase S33" evidence="2">
    <location>
        <begin position="28"/>
        <end position="259"/>
    </location>
</feature>
<dbReference type="Pfam" id="PF12146">
    <property type="entry name" value="Hydrolase_4"/>
    <property type="match status" value="1"/>
</dbReference>
<keyword evidence="1 3" id="KW-0378">Hydrolase</keyword>
<dbReference type="PANTHER" id="PTHR22946:SF9">
    <property type="entry name" value="POLYKETIDE TRANSFERASE AF380"/>
    <property type="match status" value="1"/>
</dbReference>
<evidence type="ECO:0000313" key="3">
    <source>
        <dbReference type="EMBL" id="KXA15352.1"/>
    </source>
</evidence>
<proteinExistence type="predicted"/>
<dbReference type="InterPro" id="IPR022742">
    <property type="entry name" value="Hydrolase_4"/>
</dbReference>
<evidence type="ECO:0000259" key="2">
    <source>
        <dbReference type="Pfam" id="PF12146"/>
    </source>
</evidence>
<dbReference type="PATRIC" id="fig|134605.3.peg.746"/>
<keyword evidence="4" id="KW-1185">Reference proteome</keyword>
<evidence type="ECO:0000256" key="1">
    <source>
        <dbReference type="ARBA" id="ARBA00022801"/>
    </source>
</evidence>
<dbReference type="AlphaFoldDB" id="A0A133NGD3"/>
<reference evidence="4" key="1">
    <citation type="submission" date="2016-01" db="EMBL/GenBank/DDBJ databases">
        <authorList>
            <person name="Mitreva M."/>
            <person name="Pepin K.H."/>
            <person name="Mihindukulasuriya K.A."/>
            <person name="Fulton R."/>
            <person name="Fronick C."/>
            <person name="O'Laughlin M."/>
            <person name="Miner T."/>
            <person name="Herter B."/>
            <person name="Rosa B.A."/>
            <person name="Cordes M."/>
            <person name="Tomlinson C."/>
            <person name="Wollam A."/>
            <person name="Palsikar V.B."/>
            <person name="Mardis E.R."/>
            <person name="Wilson R.K."/>
        </authorList>
    </citation>
    <scope>NUCLEOTIDE SEQUENCE [LARGE SCALE GENOMIC DNA]</scope>
    <source>
        <strain evidence="4">CMW8396</strain>
    </source>
</reference>
<comment type="caution">
    <text evidence="3">The sequence shown here is derived from an EMBL/GenBank/DDBJ whole genome shotgun (WGS) entry which is preliminary data.</text>
</comment>
<dbReference type="Gene3D" id="3.40.50.1820">
    <property type="entry name" value="alpha/beta hydrolase"/>
    <property type="match status" value="1"/>
</dbReference>
<dbReference type="InterPro" id="IPR029058">
    <property type="entry name" value="AB_hydrolase_fold"/>
</dbReference>
<accession>A0A133NGD3</accession>
<dbReference type="STRING" id="134605.HMPREF3206_00745"/>
<dbReference type="EMBL" id="LRPX01000029">
    <property type="protein sequence ID" value="KXA15352.1"/>
    <property type="molecule type" value="Genomic_DNA"/>
</dbReference>
<gene>
    <name evidence="3" type="ORF">HMPREF3206_00745</name>
</gene>
<organism evidence="3 4">
    <name type="scientific">Fusobacterium equinum</name>
    <dbReference type="NCBI Taxonomy" id="134605"/>
    <lineage>
        <taxon>Bacteria</taxon>
        <taxon>Fusobacteriati</taxon>
        <taxon>Fusobacteriota</taxon>
        <taxon>Fusobacteriia</taxon>
        <taxon>Fusobacteriales</taxon>
        <taxon>Fusobacteriaceae</taxon>
        <taxon>Fusobacterium</taxon>
    </lineage>
</organism>
<dbReference type="InterPro" id="IPR050261">
    <property type="entry name" value="FrsA_esterase"/>
</dbReference>